<gene>
    <name evidence="1" type="ORF">GH811_19135</name>
</gene>
<evidence type="ECO:0000313" key="1">
    <source>
        <dbReference type="EMBL" id="MBC3901706.1"/>
    </source>
</evidence>
<dbReference type="Proteomes" id="UP000622405">
    <property type="component" value="Unassembled WGS sequence"/>
</dbReference>
<reference evidence="1 2" key="1">
    <citation type="journal article" date="2020" name="mSystems">
        <title>Defining Genomic and Predicted Metabolic Features of the Acetobacterium Genus.</title>
        <authorList>
            <person name="Ross D.E."/>
            <person name="Marshall C.W."/>
            <person name="Gulliver D."/>
            <person name="May H.D."/>
            <person name="Norman R.S."/>
        </authorList>
    </citation>
    <scope>NUCLEOTIDE SEQUENCE [LARGE SCALE GENOMIC DNA]</scope>
    <source>
        <strain evidence="1 2">DSM 4132</strain>
    </source>
</reference>
<dbReference type="RefSeq" id="WP_186895718.1">
    <property type="nucleotide sequence ID" value="NZ_WJBE01000051.1"/>
</dbReference>
<sequence>MKLIKCTVDENNCFFCTYKNVLNDNCICYSEMYELGICFGEHFNDFKCLDYINDGVKDRYMAMKLFVHKNL</sequence>
<proteinExistence type="predicted"/>
<comment type="caution">
    <text evidence="1">The sequence shown here is derived from an EMBL/GenBank/DDBJ whole genome shotgun (WGS) entry which is preliminary data.</text>
</comment>
<dbReference type="EMBL" id="WJBE01000051">
    <property type="protein sequence ID" value="MBC3901706.1"/>
    <property type="molecule type" value="Genomic_DNA"/>
</dbReference>
<organism evidence="1 2">
    <name type="scientific">Acetobacterium malicum</name>
    <dbReference type="NCBI Taxonomy" id="52692"/>
    <lineage>
        <taxon>Bacteria</taxon>
        <taxon>Bacillati</taxon>
        <taxon>Bacillota</taxon>
        <taxon>Clostridia</taxon>
        <taxon>Eubacteriales</taxon>
        <taxon>Eubacteriaceae</taxon>
        <taxon>Acetobacterium</taxon>
    </lineage>
</organism>
<accession>A0ABR6Z2G7</accession>
<name>A0ABR6Z2G7_9FIRM</name>
<evidence type="ECO:0000313" key="2">
    <source>
        <dbReference type="Proteomes" id="UP000622405"/>
    </source>
</evidence>
<keyword evidence="2" id="KW-1185">Reference proteome</keyword>
<protein>
    <submittedName>
        <fullName evidence="1">Uncharacterized protein</fullName>
    </submittedName>
</protein>